<accession>A0A6M3KF33</accession>
<protein>
    <submittedName>
        <fullName evidence="2">Uncharacterized protein</fullName>
    </submittedName>
</protein>
<dbReference type="EMBL" id="MT142424">
    <property type="protein sequence ID" value="QJA80482.1"/>
    <property type="molecule type" value="Genomic_DNA"/>
</dbReference>
<organism evidence="2">
    <name type="scientific">viral metagenome</name>
    <dbReference type="NCBI Taxonomy" id="1070528"/>
    <lineage>
        <taxon>unclassified sequences</taxon>
        <taxon>metagenomes</taxon>
        <taxon>organismal metagenomes</taxon>
    </lineage>
</organism>
<dbReference type="AlphaFoldDB" id="A0A6M3KF33"/>
<proteinExistence type="predicted"/>
<reference evidence="2" key="1">
    <citation type="submission" date="2020-03" db="EMBL/GenBank/DDBJ databases">
        <title>The deep terrestrial virosphere.</title>
        <authorList>
            <person name="Holmfeldt K."/>
            <person name="Nilsson E."/>
            <person name="Simone D."/>
            <person name="Lopez-Fernandez M."/>
            <person name="Wu X."/>
            <person name="de Brujin I."/>
            <person name="Lundin D."/>
            <person name="Andersson A."/>
            <person name="Bertilsson S."/>
            <person name="Dopson M."/>
        </authorList>
    </citation>
    <scope>NUCLEOTIDE SEQUENCE</scope>
    <source>
        <strain evidence="2">MM415A00708</strain>
    </source>
</reference>
<name>A0A6M3KF33_9ZZZZ</name>
<sequence length="465" mass="52230">MPSYSSSLANMYTNARPQFQMQQIRPPQMPNTGTYEEGYGRVGEALGKGIGDSIQKAYIDPRIQTKQNQYLMENDPASQLQQMNQARELFNSMPSDLRERVKKNPGFQAKLTKWRTQFPAQAAIYADDSGALTFATKAQTATQMRDEALGVMPPEKRGQMLFAGEEQKIEQAKTSKTERQRYEEDMLLNPLRRDKLVAEEKLARTKEGRVVPESEAEIKYRKETGEAAKLRAEKEETPEQRRQRDLDAVEARERIAEQGATARFREALAKGDAAAKKEGIKAAAASRRDAIKQQNTEMIKAEGDLRKARTARYQAITTNKAIDSIKGTVADAQLISDFIMSTGHLPFFEEREEGTVAISAYGTKQINYAHIAIDNLAAAYDRAIADRSPDRVLDAIRREAESIYAHFQRNDGGGNLLDDAKTLKSMEKIRAPVTIKSGDKDLVIPSDMGTINRFLTEQTGRYFGW</sequence>
<feature type="region of interest" description="Disordered" evidence="1">
    <location>
        <begin position="227"/>
        <end position="246"/>
    </location>
</feature>
<evidence type="ECO:0000313" key="2">
    <source>
        <dbReference type="EMBL" id="QJA80482.1"/>
    </source>
</evidence>
<evidence type="ECO:0000256" key="1">
    <source>
        <dbReference type="SAM" id="MobiDB-lite"/>
    </source>
</evidence>
<gene>
    <name evidence="2" type="ORF">MM415A00708_0005</name>
</gene>